<name>A0A381WR27_9ZZZZ</name>
<dbReference type="EMBL" id="UINC01012596">
    <property type="protein sequence ID" value="SVA54920.1"/>
    <property type="molecule type" value="Genomic_DNA"/>
</dbReference>
<reference evidence="1" key="1">
    <citation type="submission" date="2018-05" db="EMBL/GenBank/DDBJ databases">
        <authorList>
            <person name="Lanie J.A."/>
            <person name="Ng W.-L."/>
            <person name="Kazmierczak K.M."/>
            <person name="Andrzejewski T.M."/>
            <person name="Davidsen T.M."/>
            <person name="Wayne K.J."/>
            <person name="Tettelin H."/>
            <person name="Glass J.I."/>
            <person name="Rusch D."/>
            <person name="Podicherti R."/>
            <person name="Tsui H.-C.T."/>
            <person name="Winkler M.E."/>
        </authorList>
    </citation>
    <scope>NUCLEOTIDE SEQUENCE</scope>
</reference>
<evidence type="ECO:0008006" key="2">
    <source>
        <dbReference type="Google" id="ProtNLM"/>
    </source>
</evidence>
<organism evidence="1">
    <name type="scientific">marine metagenome</name>
    <dbReference type="NCBI Taxonomy" id="408172"/>
    <lineage>
        <taxon>unclassified sequences</taxon>
        <taxon>metagenomes</taxon>
        <taxon>ecological metagenomes</taxon>
    </lineage>
</organism>
<dbReference type="AlphaFoldDB" id="A0A381WR27"/>
<sequence>MTRVDQFESVFRSAARTVFEPKSIEIESVLVVCDRDESAAEEFAARSRSFLDVLDKRENLRWTTVQGGEFRTVPDLLDRVETAHPGLICTHRHLHSESWRWPYTLGEYVDVLTQATTTPVLVIPHPERPEFQQLVGRRPRAVMAMTNHLTGDHRLVNYAAHFTEPEGRLLLGHVEDDADFERYMEAISKISTINTDMARAEIHARLLKDPEDYINSCREGLARSAPGLTVEAMVTSGHHIRTYRRLIEEHEVDLLVMNTKDEDQLAMHGLAYSLAIELRAIPLLML</sequence>
<evidence type="ECO:0000313" key="1">
    <source>
        <dbReference type="EMBL" id="SVA54920.1"/>
    </source>
</evidence>
<dbReference type="SUPFAM" id="SSF52402">
    <property type="entry name" value="Adenine nucleotide alpha hydrolases-like"/>
    <property type="match status" value="1"/>
</dbReference>
<proteinExistence type="predicted"/>
<dbReference type="Gene3D" id="3.40.50.12370">
    <property type="match status" value="1"/>
</dbReference>
<accession>A0A381WR27</accession>
<protein>
    <recommendedName>
        <fullName evidence="2">UspA domain-containing protein</fullName>
    </recommendedName>
</protein>
<gene>
    <name evidence="1" type="ORF">METZ01_LOCUS107774</name>
</gene>